<dbReference type="Proteomes" id="UP000294164">
    <property type="component" value="Unassembled WGS sequence"/>
</dbReference>
<dbReference type="Pfam" id="PF20137">
    <property type="entry name" value="BubE"/>
    <property type="match status" value="1"/>
</dbReference>
<sequence length="106" mass="11562">MDVLHDVFGDRQLVSFKCPGCGLHHTLSVGPSDRPRWDWNGSMERPTFSPSILASMPWGQGKVPKVCHSFVRDGQIEFLGDCTHALAGKTVALAPYDPTVTAPAWA</sequence>
<dbReference type="InterPro" id="IPR045384">
    <property type="entry name" value="DUF6527"/>
</dbReference>
<comment type="caution">
    <text evidence="1">The sequence shown here is derived from an EMBL/GenBank/DDBJ whole genome shotgun (WGS) entry which is preliminary data.</text>
</comment>
<name>A0A4Q8M595_9GAMM</name>
<organism evidence="1 2">
    <name type="scientific">Pseudoxanthomonas winnipegensis</name>
    <dbReference type="NCBI Taxonomy" id="2480810"/>
    <lineage>
        <taxon>Bacteria</taxon>
        <taxon>Pseudomonadati</taxon>
        <taxon>Pseudomonadota</taxon>
        <taxon>Gammaproteobacteria</taxon>
        <taxon>Lysobacterales</taxon>
        <taxon>Lysobacteraceae</taxon>
        <taxon>Pseudoxanthomonas</taxon>
    </lineage>
</organism>
<protein>
    <submittedName>
        <fullName evidence="1">Ammonia monooxygenase</fullName>
    </submittedName>
</protein>
<keyword evidence="1" id="KW-0503">Monooxygenase</keyword>
<dbReference type="RefSeq" id="WP_130534500.1">
    <property type="nucleotide sequence ID" value="NZ_SHMG01000005.1"/>
</dbReference>
<dbReference type="GO" id="GO:0004497">
    <property type="term" value="F:monooxygenase activity"/>
    <property type="evidence" value="ECO:0007669"/>
    <property type="project" value="UniProtKB-KW"/>
</dbReference>
<evidence type="ECO:0000313" key="1">
    <source>
        <dbReference type="EMBL" id="TAA42479.1"/>
    </source>
</evidence>
<dbReference type="EMBL" id="SHMG01000005">
    <property type="protein sequence ID" value="TAA42479.1"/>
    <property type="molecule type" value="Genomic_DNA"/>
</dbReference>
<dbReference type="AlphaFoldDB" id="A0A4Q8M595"/>
<evidence type="ECO:0000313" key="2">
    <source>
        <dbReference type="Proteomes" id="UP000294164"/>
    </source>
</evidence>
<reference evidence="1 2" key="1">
    <citation type="submission" date="2019-02" db="EMBL/GenBank/DDBJ databases">
        <title>WGS of Pseudoxanthomonas species novum from clinical isolates.</title>
        <authorList>
            <person name="Bernier A.-M."/>
            <person name="Bernard K."/>
            <person name="Vachon A."/>
        </authorList>
    </citation>
    <scope>NUCLEOTIDE SEQUENCE [LARGE SCALE GENOMIC DNA]</scope>
    <source>
        <strain evidence="1 2">NML130969</strain>
    </source>
</reference>
<gene>
    <name evidence="1" type="ORF">EA655_10640</name>
</gene>
<keyword evidence="1" id="KW-0560">Oxidoreductase</keyword>
<dbReference type="OrthoDB" id="5196042at2"/>
<proteinExistence type="predicted"/>
<accession>A0A4Q8M595</accession>